<dbReference type="EMBL" id="JBICYV010000003">
    <property type="protein sequence ID" value="MFG3010227.1"/>
    <property type="molecule type" value="Genomic_DNA"/>
</dbReference>
<organism evidence="2 3">
    <name type="scientific">Streptomyces cinerochromogenes</name>
    <dbReference type="NCBI Taxonomy" id="66422"/>
    <lineage>
        <taxon>Bacteria</taxon>
        <taxon>Bacillati</taxon>
        <taxon>Actinomycetota</taxon>
        <taxon>Actinomycetes</taxon>
        <taxon>Kitasatosporales</taxon>
        <taxon>Streptomycetaceae</taxon>
        <taxon>Streptomyces</taxon>
    </lineage>
</organism>
<reference evidence="2 3" key="1">
    <citation type="submission" date="2024-10" db="EMBL/GenBank/DDBJ databases">
        <title>The Natural Products Discovery Center: Release of the First 8490 Sequenced Strains for Exploring Actinobacteria Biosynthetic Diversity.</title>
        <authorList>
            <person name="Kalkreuter E."/>
            <person name="Kautsar S.A."/>
            <person name="Yang D."/>
            <person name="Bader C.D."/>
            <person name="Teijaro C.N."/>
            <person name="Fluegel L."/>
            <person name="Davis C.M."/>
            <person name="Simpson J.R."/>
            <person name="Lauterbach L."/>
            <person name="Steele A.D."/>
            <person name="Gui C."/>
            <person name="Meng S."/>
            <person name="Li G."/>
            <person name="Viehrig K."/>
            <person name="Ye F."/>
            <person name="Su P."/>
            <person name="Kiefer A.F."/>
            <person name="Nichols A."/>
            <person name="Cepeda A.J."/>
            <person name="Yan W."/>
            <person name="Fan B."/>
            <person name="Jiang Y."/>
            <person name="Adhikari A."/>
            <person name="Zheng C.-J."/>
            <person name="Schuster L."/>
            <person name="Cowan T.M."/>
            <person name="Smanski M.J."/>
            <person name="Chevrette M.G."/>
            <person name="De Carvalho L.P.S."/>
            <person name="Shen B."/>
        </authorList>
    </citation>
    <scope>NUCLEOTIDE SEQUENCE [LARGE SCALE GENOMIC DNA]</scope>
    <source>
        <strain evidence="2 3">NPDC048320</strain>
    </source>
</reference>
<dbReference type="CDD" id="cd00161">
    <property type="entry name" value="beta-trefoil_Ricin-like"/>
    <property type="match status" value="1"/>
</dbReference>
<evidence type="ECO:0000313" key="3">
    <source>
        <dbReference type="Proteomes" id="UP001604267"/>
    </source>
</evidence>
<dbReference type="InterPro" id="IPR035992">
    <property type="entry name" value="Ricin_B-like_lectins"/>
</dbReference>
<gene>
    <name evidence="2" type="ORF">ACGFZB_07175</name>
</gene>
<feature type="domain" description="Ricin B lectin" evidence="1">
    <location>
        <begin position="413"/>
        <end position="545"/>
    </location>
</feature>
<dbReference type="InterPro" id="IPR000772">
    <property type="entry name" value="Ricin_B_lectin"/>
</dbReference>
<sequence>MTREDHRPRRRTLRSVTSAAAGAVLFAGALVGLGSGTASAASAITGVSTSGLTMRAVANYSTAIDKPERTNPSLADRNLTNLAGTGASGKAGVCFPTPFNPGVDADGYCWNNAGDDSGSNGWAPQGFSVPHTAAGDGVWDSHRWEVTSWHHGTTNDLAKLRFTNRDTATPTYFDVLLVVPGTDGSVQPQSGNHADGVVWYEKRLLVAHGRYLDVFDLDDLKYDSDKPNGFSYVLPVRYTYRTTATADAKDTCAVASGTEPCLNGISFDREHTALTTNEFLDGSGARIIRWDFDTATGLPKADSGTAPGDATADAAWSSPVWKMQGVVQTGGTFYISGACPSSFDNSYREPACVHKGAVDAAPSVLTQVPDMAQNVDWDASTGRIRGVNEVAQADQTNPQRLVFDFHPTARPLTTVRLRNVNSGRCLTPYGASLNDGANIVQWECNGRSGENWYWNGSEIRSFLSDRCLTVYGSSTSNGANAVQWTCNGSAAQKWTRASGAGGGSVLVNGNSGKCLTIYGAGVGDGAQATQWTCDSTDPAHAWIGYTP</sequence>
<dbReference type="Pfam" id="PF00652">
    <property type="entry name" value="Ricin_B_lectin"/>
    <property type="match status" value="1"/>
</dbReference>
<dbReference type="Proteomes" id="UP001604267">
    <property type="component" value="Unassembled WGS sequence"/>
</dbReference>
<dbReference type="InterPro" id="IPR006311">
    <property type="entry name" value="TAT_signal"/>
</dbReference>
<comment type="caution">
    <text evidence="2">The sequence shown here is derived from an EMBL/GenBank/DDBJ whole genome shotgun (WGS) entry which is preliminary data.</text>
</comment>
<proteinExistence type="predicted"/>
<keyword evidence="3" id="KW-1185">Reference proteome</keyword>
<evidence type="ECO:0000313" key="2">
    <source>
        <dbReference type="EMBL" id="MFG3010227.1"/>
    </source>
</evidence>
<dbReference type="SUPFAM" id="SSF50370">
    <property type="entry name" value="Ricin B-like lectins"/>
    <property type="match status" value="1"/>
</dbReference>
<evidence type="ECO:0000259" key="1">
    <source>
        <dbReference type="SMART" id="SM00458"/>
    </source>
</evidence>
<dbReference type="Gene3D" id="2.80.10.50">
    <property type="match status" value="3"/>
</dbReference>
<dbReference type="PROSITE" id="PS50231">
    <property type="entry name" value="RICIN_B_LECTIN"/>
    <property type="match status" value="1"/>
</dbReference>
<name>A0ABW7B2T7_9ACTN</name>
<dbReference type="RefSeq" id="WP_392816259.1">
    <property type="nucleotide sequence ID" value="NZ_JBICYV010000003.1"/>
</dbReference>
<dbReference type="SMART" id="SM00458">
    <property type="entry name" value="RICIN"/>
    <property type="match status" value="1"/>
</dbReference>
<dbReference type="PROSITE" id="PS51318">
    <property type="entry name" value="TAT"/>
    <property type="match status" value="1"/>
</dbReference>
<protein>
    <submittedName>
        <fullName evidence="2">RICIN domain-containing protein</fullName>
    </submittedName>
</protein>
<accession>A0ABW7B2T7</accession>